<feature type="domain" description="Glycosyltransferase subfamily 4-like N-terminal" evidence="3">
    <location>
        <begin position="84"/>
        <end position="190"/>
    </location>
</feature>
<evidence type="ECO:0000313" key="4">
    <source>
        <dbReference type="EMBL" id="PIT86429.1"/>
    </source>
</evidence>
<sequence length="386" mass="44038">MHIAIDIRPLMHKERTGVGMYTHGLLDAVFQVDTDTTYYLFYNSYADLSAHIPVWSQKNVHIIHTRWPNKLLHILVLLKCMALDKLVLRYIHKHISDKVDHLDYFFSPNIHFTHISKKTKHILTMHDLTFALVSYTYSWRRRLWHWFLRPKQQCAQAQSIVVPSDHTAQDLVALWGVPREKITVLSPGVGAEFLAHISDPLQDAAVRKQYALPNKYVLFLGTLEPRKNVCSLIEAFCRSGIRDMGYTLIIAGPRGWKDTPILHAIERSRGVAYIGYVAPEDKPILYRLATLFVYPSWYEGFGLPVLEAFTVGTPVITSNRSSLPEVAGDAAYLVHPENISDIAEGLRRLVQGTAVQHILQRKGYTVAKKFSWRKSADTFLAILRAA</sequence>
<dbReference type="Pfam" id="PF00534">
    <property type="entry name" value="Glycos_transf_1"/>
    <property type="match status" value="1"/>
</dbReference>
<dbReference type="PANTHER" id="PTHR46401">
    <property type="entry name" value="GLYCOSYLTRANSFERASE WBBK-RELATED"/>
    <property type="match status" value="1"/>
</dbReference>
<dbReference type="Proteomes" id="UP000229362">
    <property type="component" value="Unassembled WGS sequence"/>
</dbReference>
<dbReference type="GO" id="GO:0009103">
    <property type="term" value="P:lipopolysaccharide biosynthetic process"/>
    <property type="evidence" value="ECO:0007669"/>
    <property type="project" value="TreeGrafter"/>
</dbReference>
<evidence type="ECO:0000313" key="5">
    <source>
        <dbReference type="Proteomes" id="UP000229362"/>
    </source>
</evidence>
<dbReference type="CDD" id="cd03809">
    <property type="entry name" value="GT4_MtfB-like"/>
    <property type="match status" value="1"/>
</dbReference>
<dbReference type="PANTHER" id="PTHR46401:SF2">
    <property type="entry name" value="GLYCOSYLTRANSFERASE WBBK-RELATED"/>
    <property type="match status" value="1"/>
</dbReference>
<dbReference type="Pfam" id="PF13439">
    <property type="entry name" value="Glyco_transf_4"/>
    <property type="match status" value="1"/>
</dbReference>
<protein>
    <recommendedName>
        <fullName evidence="6">Glycosyltransferase family 1 protein</fullName>
    </recommendedName>
</protein>
<dbReference type="GO" id="GO:0016757">
    <property type="term" value="F:glycosyltransferase activity"/>
    <property type="evidence" value="ECO:0007669"/>
    <property type="project" value="InterPro"/>
</dbReference>
<evidence type="ECO:0000259" key="3">
    <source>
        <dbReference type="Pfam" id="PF13439"/>
    </source>
</evidence>
<dbReference type="EMBL" id="PFBZ01000140">
    <property type="protein sequence ID" value="PIT86429.1"/>
    <property type="molecule type" value="Genomic_DNA"/>
</dbReference>
<evidence type="ECO:0000259" key="2">
    <source>
        <dbReference type="Pfam" id="PF00534"/>
    </source>
</evidence>
<reference evidence="5" key="1">
    <citation type="submission" date="2017-09" db="EMBL/GenBank/DDBJ databases">
        <title>Depth-based differentiation of microbial function through sediment-hosted aquifers and enrichment of novel symbionts in the deep terrestrial subsurface.</title>
        <authorList>
            <person name="Probst A.J."/>
            <person name="Ladd B."/>
            <person name="Jarett J.K."/>
            <person name="Geller-Mcgrath D.E."/>
            <person name="Sieber C.M.K."/>
            <person name="Emerson J.B."/>
            <person name="Anantharaman K."/>
            <person name="Thomas B.C."/>
            <person name="Malmstrom R."/>
            <person name="Stieglmeier M."/>
            <person name="Klingl A."/>
            <person name="Woyke T."/>
            <person name="Ryan C.M."/>
            <person name="Banfield J.F."/>
        </authorList>
    </citation>
    <scope>NUCLEOTIDE SEQUENCE [LARGE SCALE GENOMIC DNA]</scope>
</reference>
<dbReference type="InterPro" id="IPR001296">
    <property type="entry name" value="Glyco_trans_1"/>
</dbReference>
<feature type="domain" description="Glycosyl transferase family 1" evidence="2">
    <location>
        <begin position="213"/>
        <end position="363"/>
    </location>
</feature>
<accession>A0A2M6W0W2</accession>
<name>A0A2M6W0W2_9BACT</name>
<keyword evidence="1" id="KW-0808">Transferase</keyword>
<dbReference type="Gene3D" id="3.40.50.2000">
    <property type="entry name" value="Glycogen Phosphorylase B"/>
    <property type="match status" value="2"/>
</dbReference>
<dbReference type="AlphaFoldDB" id="A0A2M6W0W2"/>
<dbReference type="InterPro" id="IPR028098">
    <property type="entry name" value="Glyco_trans_4-like_N"/>
</dbReference>
<proteinExistence type="predicted"/>
<dbReference type="SUPFAM" id="SSF53756">
    <property type="entry name" value="UDP-Glycosyltransferase/glycogen phosphorylase"/>
    <property type="match status" value="1"/>
</dbReference>
<gene>
    <name evidence="4" type="ORF">COU33_03200</name>
</gene>
<evidence type="ECO:0000256" key="1">
    <source>
        <dbReference type="ARBA" id="ARBA00022679"/>
    </source>
</evidence>
<comment type="caution">
    <text evidence="4">The sequence shown here is derived from an EMBL/GenBank/DDBJ whole genome shotgun (WGS) entry which is preliminary data.</text>
</comment>
<evidence type="ECO:0008006" key="6">
    <source>
        <dbReference type="Google" id="ProtNLM"/>
    </source>
</evidence>
<organism evidence="4 5">
    <name type="scientific">Candidatus Magasanikbacteria bacterium CG10_big_fil_rev_8_21_14_0_10_43_6</name>
    <dbReference type="NCBI Taxonomy" id="1974650"/>
    <lineage>
        <taxon>Bacteria</taxon>
        <taxon>Candidatus Magasanikiibacteriota</taxon>
    </lineage>
</organism>